<gene>
    <name evidence="2" type="ORF">PNOK_0602000</name>
</gene>
<dbReference type="GO" id="GO:0016747">
    <property type="term" value="F:acyltransferase activity, transferring groups other than amino-acyl groups"/>
    <property type="evidence" value="ECO:0007669"/>
    <property type="project" value="InterPro"/>
</dbReference>
<dbReference type="PANTHER" id="PTHR42791:SF1">
    <property type="entry name" value="N-ACETYLTRANSFERASE DOMAIN-CONTAINING PROTEIN"/>
    <property type="match status" value="1"/>
</dbReference>
<dbReference type="AlphaFoldDB" id="A0A286UHS9"/>
<name>A0A286UHS9_9AGAM</name>
<reference evidence="2 3" key="1">
    <citation type="journal article" date="2017" name="Mol. Ecol.">
        <title>Comparative and population genomic landscape of Phellinus noxius: A hypervariable fungus causing root rot in trees.</title>
        <authorList>
            <person name="Chung C.L."/>
            <person name="Lee T.J."/>
            <person name="Akiba M."/>
            <person name="Lee H.H."/>
            <person name="Kuo T.H."/>
            <person name="Liu D."/>
            <person name="Ke H.M."/>
            <person name="Yokoi T."/>
            <person name="Roa M.B."/>
            <person name="Lu M.J."/>
            <person name="Chang Y.Y."/>
            <person name="Ann P.J."/>
            <person name="Tsai J.N."/>
            <person name="Chen C.Y."/>
            <person name="Tzean S.S."/>
            <person name="Ota Y."/>
            <person name="Hattori T."/>
            <person name="Sahashi N."/>
            <person name="Liou R.F."/>
            <person name="Kikuchi T."/>
            <person name="Tsai I.J."/>
        </authorList>
    </citation>
    <scope>NUCLEOTIDE SEQUENCE [LARGE SCALE GENOMIC DNA]</scope>
    <source>
        <strain evidence="2 3">FFPRI411160</strain>
    </source>
</reference>
<dbReference type="Proteomes" id="UP000217199">
    <property type="component" value="Unassembled WGS sequence"/>
</dbReference>
<organism evidence="2 3">
    <name type="scientific">Pyrrhoderma noxium</name>
    <dbReference type="NCBI Taxonomy" id="2282107"/>
    <lineage>
        <taxon>Eukaryota</taxon>
        <taxon>Fungi</taxon>
        <taxon>Dikarya</taxon>
        <taxon>Basidiomycota</taxon>
        <taxon>Agaricomycotina</taxon>
        <taxon>Agaricomycetes</taxon>
        <taxon>Hymenochaetales</taxon>
        <taxon>Hymenochaetaceae</taxon>
        <taxon>Pyrrhoderma</taxon>
    </lineage>
</organism>
<feature type="domain" description="N-acetyltransferase" evidence="1">
    <location>
        <begin position="77"/>
        <end position="221"/>
    </location>
</feature>
<comment type="caution">
    <text evidence="2">The sequence shown here is derived from an EMBL/GenBank/DDBJ whole genome shotgun (WGS) entry which is preliminary data.</text>
</comment>
<dbReference type="SUPFAM" id="SSF55729">
    <property type="entry name" value="Acyl-CoA N-acyltransferases (Nat)"/>
    <property type="match status" value="1"/>
</dbReference>
<dbReference type="InParanoid" id="A0A286UHS9"/>
<dbReference type="InterPro" id="IPR000182">
    <property type="entry name" value="GNAT_dom"/>
</dbReference>
<dbReference type="PROSITE" id="PS51186">
    <property type="entry name" value="GNAT"/>
    <property type="match status" value="1"/>
</dbReference>
<accession>A0A286UHS9</accession>
<protein>
    <submittedName>
        <fullName evidence="2">Acyl-N-acyltransferase</fullName>
    </submittedName>
</protein>
<dbReference type="CDD" id="cd04301">
    <property type="entry name" value="NAT_SF"/>
    <property type="match status" value="1"/>
</dbReference>
<evidence type="ECO:0000313" key="3">
    <source>
        <dbReference type="Proteomes" id="UP000217199"/>
    </source>
</evidence>
<dbReference type="EMBL" id="NBII01000005">
    <property type="protein sequence ID" value="PAV19176.1"/>
    <property type="molecule type" value="Genomic_DNA"/>
</dbReference>
<evidence type="ECO:0000259" key="1">
    <source>
        <dbReference type="PROSITE" id="PS51186"/>
    </source>
</evidence>
<dbReference type="InterPro" id="IPR016181">
    <property type="entry name" value="Acyl_CoA_acyltransferase"/>
</dbReference>
<dbReference type="PANTHER" id="PTHR42791">
    <property type="entry name" value="GNAT FAMILY ACETYLTRANSFERASE"/>
    <property type="match status" value="1"/>
</dbReference>
<dbReference type="OrthoDB" id="61113at2759"/>
<dbReference type="Pfam" id="PF13673">
    <property type="entry name" value="Acetyltransf_10"/>
    <property type="match status" value="1"/>
</dbReference>
<evidence type="ECO:0000313" key="2">
    <source>
        <dbReference type="EMBL" id="PAV19176.1"/>
    </source>
</evidence>
<dbReference type="InterPro" id="IPR052523">
    <property type="entry name" value="Trichothecene_AcTrans"/>
</dbReference>
<dbReference type="Gene3D" id="3.40.630.30">
    <property type="match status" value="1"/>
</dbReference>
<sequence>MSSTPISVWQLTPQSISAQEKARILDIMLTACRGDLQVAALTGGRSSLEPALFQFQLDICLMQGVLFVAGRGNKIDGVLLAFGPGQDIFPKSAIDSASYTPSAEYVSKLSPEMQQWWSSHFRPKFAELTNLGLGSDQARKDSWYIRMLIVHPNEQRRGIGSKLIETIVQKANSAKKKACLEVHTDTLVRIFTKYNFRVRATKNFGSYQGGFPFFLMVREPSTV</sequence>
<dbReference type="STRING" id="2282107.A0A286UHS9"/>
<proteinExistence type="predicted"/>
<keyword evidence="3" id="KW-1185">Reference proteome</keyword>